<protein>
    <submittedName>
        <fullName evidence="1">Uncharacterized protein</fullName>
    </submittedName>
</protein>
<keyword evidence="2" id="KW-1185">Reference proteome</keyword>
<sequence length="79" mass="8995">MYFSATVGAHVEYESRLERDEAMALDFDPDAVGYAAQPFWLFWMDGVKQRSHAPDFFACLADESGVVNRRHPFHADQIG</sequence>
<evidence type="ECO:0000313" key="2">
    <source>
        <dbReference type="Proteomes" id="UP000694257"/>
    </source>
</evidence>
<reference evidence="1 2" key="1">
    <citation type="submission" date="2021-07" db="EMBL/GenBank/DDBJ databases">
        <title>Whole Genome Sequence of Nocardia Iowensis.</title>
        <authorList>
            <person name="Lamm A."/>
            <person name="Collins-Fairclough A.M."/>
            <person name="Bunk B."/>
            <person name="Sproer C."/>
        </authorList>
    </citation>
    <scope>NUCLEOTIDE SEQUENCE [LARGE SCALE GENOMIC DNA]</scope>
    <source>
        <strain evidence="1 2">NRRL 5646</strain>
    </source>
</reference>
<dbReference type="Proteomes" id="UP000694257">
    <property type="component" value="Chromosome"/>
</dbReference>
<dbReference type="EMBL" id="CP078145">
    <property type="protein sequence ID" value="QXN93456.1"/>
    <property type="molecule type" value="Genomic_DNA"/>
</dbReference>
<accession>A0ABX8RW57</accession>
<evidence type="ECO:0000313" key="1">
    <source>
        <dbReference type="EMBL" id="QXN93456.1"/>
    </source>
</evidence>
<organism evidence="1 2">
    <name type="scientific">Nocardia iowensis</name>
    <dbReference type="NCBI Taxonomy" id="204891"/>
    <lineage>
        <taxon>Bacteria</taxon>
        <taxon>Bacillati</taxon>
        <taxon>Actinomycetota</taxon>
        <taxon>Actinomycetes</taxon>
        <taxon>Mycobacteriales</taxon>
        <taxon>Nocardiaceae</taxon>
        <taxon>Nocardia</taxon>
    </lineage>
</organism>
<name>A0ABX8RW57_NOCIO</name>
<gene>
    <name evidence="1" type="ORF">KV110_10430</name>
</gene>
<proteinExistence type="predicted"/>